<dbReference type="Proteomes" id="UP000035722">
    <property type="component" value="Unassembled WGS sequence"/>
</dbReference>
<dbReference type="PANTHER" id="PTHR48081:SF8">
    <property type="entry name" value="ALPHA_BETA HYDROLASE FOLD-3 DOMAIN-CONTAINING PROTEIN-RELATED"/>
    <property type="match status" value="1"/>
</dbReference>
<dbReference type="Pfam" id="PF01575">
    <property type="entry name" value="MaoC_dehydratas"/>
    <property type="match status" value="1"/>
</dbReference>
<protein>
    <submittedName>
        <fullName evidence="5">MaoC like domain protein</fullName>
    </submittedName>
</protein>
<dbReference type="InterPro" id="IPR029069">
    <property type="entry name" value="HotDog_dom_sf"/>
</dbReference>
<keyword evidence="2" id="KW-0378">Hydrolase</keyword>
<dbReference type="EMBL" id="CAQI01000025">
    <property type="protein sequence ID" value="CCQ44235.1"/>
    <property type="molecule type" value="Genomic_DNA"/>
</dbReference>
<dbReference type="SUPFAM" id="SSF54637">
    <property type="entry name" value="Thioesterase/thiol ester dehydrase-isomerase"/>
    <property type="match status" value="1"/>
</dbReference>
<reference evidence="6" key="1">
    <citation type="journal article" date="2014" name="Genome Announc.">
        <title>Genome Sequence of Arthrobacter siccitolerans 4J27, a Xeroprotectant-Producing Desiccation-Tolerant Microorganism.</title>
        <authorList>
            <person name="Manzanera M."/>
            <person name="Santa-Cruz-Calvo L."/>
            <person name="Vilchez J.I."/>
            <person name="Garcia-Fontana C."/>
            <person name="Silva-Castro G.A."/>
            <person name="Calvo C."/>
            <person name="Gonzalez-Lopez J."/>
        </authorList>
    </citation>
    <scope>NUCLEOTIDE SEQUENCE [LARGE SCALE GENOMIC DNA]</scope>
    <source>
        <strain evidence="6">4J27</strain>
    </source>
</reference>
<gene>
    <name evidence="5" type="primary">lip15</name>
    <name evidence="5" type="ORF">ARTSIC4J27_159</name>
</gene>
<dbReference type="InterPro" id="IPR050300">
    <property type="entry name" value="GDXG_lipolytic_enzyme"/>
</dbReference>
<dbReference type="PANTHER" id="PTHR48081">
    <property type="entry name" value="AB HYDROLASE SUPERFAMILY PROTEIN C4A8.06C"/>
    <property type="match status" value="1"/>
</dbReference>
<organism evidence="5 6">
    <name type="scientific">Pseudarthrobacter siccitolerans</name>
    <dbReference type="NCBI Taxonomy" id="861266"/>
    <lineage>
        <taxon>Bacteria</taxon>
        <taxon>Bacillati</taxon>
        <taxon>Actinomycetota</taxon>
        <taxon>Actinomycetes</taxon>
        <taxon>Micrococcales</taxon>
        <taxon>Micrococcaceae</taxon>
        <taxon>Pseudarthrobacter</taxon>
    </lineage>
</organism>
<dbReference type="Gene3D" id="3.40.50.1820">
    <property type="entry name" value="alpha/beta hydrolase"/>
    <property type="match status" value="1"/>
</dbReference>
<dbReference type="Pfam" id="PF07859">
    <property type="entry name" value="Abhydrolase_3"/>
    <property type="match status" value="1"/>
</dbReference>
<feature type="domain" description="MaoC-like" evidence="3">
    <location>
        <begin position="9"/>
        <end position="125"/>
    </location>
</feature>
<dbReference type="InterPro" id="IPR029058">
    <property type="entry name" value="AB_hydrolase_fold"/>
</dbReference>
<accession>A0A024GWE8</accession>
<sequence length="471" mass="50595">MFASIDEFASQVGNDLGSADGPVITQAMIDEFAALTGSDDWIHTDPVRAESSRFGGTLVHADLVLSMIPRLIDRIFKVEGVTLGLIYGSERVRITRPIPVNSRLRLHASMLDATDKGDGTRVTLKIVVTLDDLVQPVVIAEPVYWYSNAPEHGQEVAEPAPADTAVLVERVVTMFQEAIPSERGATLEDQREGFEAVLAQLPVRHEASVTAATYGGVEGYWVQAAGASEHRIGLMLHGGGYVMGSAKGYCAFAAEVSRAIDARVFVVEYRLAPEHPFPAAVQDARHVLAAAINEVGARSCFVIGDSAGGGLILSSLVELHRVGAPVPSSIVLVSPLVDLTVSNPSFEELAGIDPLCGQTGTRRNAALYLDGQGPEEAPAAFPMLLDLSWLPPTLLLVGSREVLRDDSRNLAAKLRREGVHVEYKEYADMVHVWPLFASFLPQGQQALEEIGAFVRTQVSNQLSPTSQSSEA</sequence>
<comment type="similarity">
    <text evidence="1">Belongs to the enoyl-CoA hydratase/isomerase family.</text>
</comment>
<proteinExistence type="inferred from homology"/>
<dbReference type="SUPFAM" id="SSF53474">
    <property type="entry name" value="alpha/beta-Hydrolases"/>
    <property type="match status" value="1"/>
</dbReference>
<dbReference type="GO" id="GO:0016787">
    <property type="term" value="F:hydrolase activity"/>
    <property type="evidence" value="ECO:0007669"/>
    <property type="project" value="UniProtKB-KW"/>
</dbReference>
<dbReference type="STRING" id="861266.ARTSIC4J27_159"/>
<evidence type="ECO:0000259" key="4">
    <source>
        <dbReference type="Pfam" id="PF07859"/>
    </source>
</evidence>
<evidence type="ECO:0000259" key="3">
    <source>
        <dbReference type="Pfam" id="PF01575"/>
    </source>
</evidence>
<dbReference type="InterPro" id="IPR013094">
    <property type="entry name" value="AB_hydrolase_3"/>
</dbReference>
<evidence type="ECO:0000256" key="2">
    <source>
        <dbReference type="ARBA" id="ARBA00022801"/>
    </source>
</evidence>
<feature type="domain" description="Alpha/beta hydrolase fold-3" evidence="4">
    <location>
        <begin position="235"/>
        <end position="433"/>
    </location>
</feature>
<keyword evidence="6" id="KW-1185">Reference proteome</keyword>
<dbReference type="InterPro" id="IPR002539">
    <property type="entry name" value="MaoC-like_dom"/>
</dbReference>
<name>A0A024GWE8_9MICC</name>
<evidence type="ECO:0000313" key="6">
    <source>
        <dbReference type="Proteomes" id="UP000035722"/>
    </source>
</evidence>
<evidence type="ECO:0000256" key="1">
    <source>
        <dbReference type="ARBA" id="ARBA00005254"/>
    </source>
</evidence>
<comment type="caution">
    <text evidence="5">The sequence shown here is derived from an EMBL/GenBank/DDBJ whole genome shotgun (WGS) entry which is preliminary data.</text>
</comment>
<dbReference type="Gene3D" id="3.10.129.10">
    <property type="entry name" value="Hotdog Thioesterase"/>
    <property type="match status" value="1"/>
</dbReference>
<evidence type="ECO:0000313" key="5">
    <source>
        <dbReference type="EMBL" id="CCQ44235.1"/>
    </source>
</evidence>
<dbReference type="AlphaFoldDB" id="A0A024GWE8"/>